<protein>
    <recommendedName>
        <fullName evidence="1">Flagellar Assembly Protein A N-terminal region domain-containing protein</fullName>
    </recommendedName>
</protein>
<feature type="domain" description="Flagellar Assembly Protein A N-terminal region" evidence="1">
    <location>
        <begin position="122"/>
        <end position="304"/>
    </location>
</feature>
<evidence type="ECO:0000259" key="1">
    <source>
        <dbReference type="Pfam" id="PF20250"/>
    </source>
</evidence>
<sequence length="635" mass="70691">MALFGSKEKKQTSKAVRPTVVRTQNVAKELQAIAKNYEVRVDTLDFNILDIETYTRINDGTKETEWESVQNQDLYELDDETALLNPHFQIKQTYEIEIFSPSVETPKPCPKLKIAVGANASKCKVYLSILEGSSVAKSATLEDDLLSIINKKKIRAGILINIFDEMVSGVVSKITAQARVLGKVEFKEAKAILIAQGFEPTATTNDKLILHYEESDAQDENKKVDYASRGFIQSTKKDELLIEYIKPRHGVPGRNCRGEFLEPTEPVIANEVTFNIDSTIKEVDTEESIEYRANENGYIAFNDNTYTIKTDMDVGEISFKTTGSINSGVDSDVSLNVSETDLEKDAIGTGMSVEVSEIDIDGNVGSNARVVALRATVAGQTHKTATIKADDLNINVHKGKAYGKNIKITRLEHGEIDGDVVEVSQALGGQIRAKEISIEICASHIHATASKRIEIQKLQGSENIFTIDPVLKKDAVAGLHDNKETIKKIENSVHEIGKEIEKYTKLIETGTPAFLKIKKHLVHYKKNGVKLPASFVQKYKQFTGMQEHLKEIQSEYEVKNDQLTLQTTRTVSFQDNIMDARIINRDRWIGYNEIRFQLVDPPLELVYKPAEGSSGKIFGLVDLGDGEFAIEAVSE</sequence>
<dbReference type="AlphaFoldDB" id="A0A1W1CQ43"/>
<dbReference type="Pfam" id="PF20250">
    <property type="entry name" value="FapA_N"/>
    <property type="match status" value="1"/>
</dbReference>
<gene>
    <name evidence="2" type="ORF">MNB_SM-4-1182</name>
</gene>
<name>A0A1W1CQ43_9ZZZZ</name>
<proteinExistence type="predicted"/>
<organism evidence="2">
    <name type="scientific">hydrothermal vent metagenome</name>
    <dbReference type="NCBI Taxonomy" id="652676"/>
    <lineage>
        <taxon>unclassified sequences</taxon>
        <taxon>metagenomes</taxon>
        <taxon>ecological metagenomes</taxon>
    </lineage>
</organism>
<dbReference type="InterPro" id="IPR046866">
    <property type="entry name" value="FapA_N"/>
</dbReference>
<dbReference type="EMBL" id="FPHF01000101">
    <property type="protein sequence ID" value="SFV67884.1"/>
    <property type="molecule type" value="Genomic_DNA"/>
</dbReference>
<reference evidence="2" key="1">
    <citation type="submission" date="2016-10" db="EMBL/GenBank/DDBJ databases">
        <authorList>
            <person name="de Groot N.N."/>
        </authorList>
    </citation>
    <scope>NUCLEOTIDE SEQUENCE</scope>
</reference>
<evidence type="ECO:0000313" key="2">
    <source>
        <dbReference type="EMBL" id="SFV67884.1"/>
    </source>
</evidence>
<accession>A0A1W1CQ43</accession>